<proteinExistence type="predicted"/>
<dbReference type="EMBL" id="CP010525">
    <property type="protein sequence ID" value="AJO22172.1"/>
    <property type="molecule type" value="Genomic_DNA"/>
</dbReference>
<gene>
    <name evidence="1" type="ORF">SB48_HM08orf02167</name>
</gene>
<keyword evidence="2" id="KW-1185">Reference proteome</keyword>
<accession>A0AAN0T3M9</accession>
<organism evidence="1 2">
    <name type="scientific">Heyndrickxia coagulans</name>
    <name type="common">Weizmannia coagulans</name>
    <dbReference type="NCBI Taxonomy" id="1398"/>
    <lineage>
        <taxon>Bacteria</taxon>
        <taxon>Bacillati</taxon>
        <taxon>Bacillota</taxon>
        <taxon>Bacilli</taxon>
        <taxon>Bacillales</taxon>
        <taxon>Bacillaceae</taxon>
        <taxon>Heyndrickxia</taxon>
    </lineage>
</organism>
<protein>
    <submittedName>
        <fullName evidence="1">Uncharacterized protein</fullName>
    </submittedName>
</protein>
<sequence length="45" mass="5130">MPFHFTQNIGADSSCLLKNPQLPVFSLGKRRQKQKKTAIGKYHSQ</sequence>
<evidence type="ECO:0000313" key="2">
    <source>
        <dbReference type="Proteomes" id="UP000032024"/>
    </source>
</evidence>
<reference evidence="2" key="1">
    <citation type="submission" date="2015-01" db="EMBL/GenBank/DDBJ databases">
        <title>Comparative genome analysis of Bacillus coagulans HM-08, Clostridium butyricum HM-68, Bacillus subtilis HM-66 and Bacillus paralicheniformis BL-09.</title>
        <authorList>
            <person name="Zhang H."/>
        </authorList>
    </citation>
    <scope>NUCLEOTIDE SEQUENCE [LARGE SCALE GENOMIC DNA]</scope>
    <source>
        <strain evidence="2">HM-08</strain>
    </source>
</reference>
<evidence type="ECO:0000313" key="1">
    <source>
        <dbReference type="EMBL" id="AJO22172.1"/>
    </source>
</evidence>
<name>A0AAN0T3M9_HEYCO</name>
<dbReference type="Proteomes" id="UP000032024">
    <property type="component" value="Chromosome"/>
</dbReference>
<dbReference type="AlphaFoldDB" id="A0AAN0T3M9"/>